<name>A0A256FU74_9HYPH</name>
<keyword evidence="2" id="KW-1185">Reference proteome</keyword>
<accession>A0A256FU74</accession>
<proteinExistence type="predicted"/>
<organism evidence="1 2">
    <name type="scientific">Brucella thiophenivorans</name>
    <dbReference type="NCBI Taxonomy" id="571255"/>
    <lineage>
        <taxon>Bacteria</taxon>
        <taxon>Pseudomonadati</taxon>
        <taxon>Pseudomonadota</taxon>
        <taxon>Alphaproteobacteria</taxon>
        <taxon>Hyphomicrobiales</taxon>
        <taxon>Brucellaceae</taxon>
        <taxon>Brucella/Ochrobactrum group</taxon>
        <taxon>Brucella</taxon>
    </lineage>
</organism>
<dbReference type="AlphaFoldDB" id="A0A256FU74"/>
<sequence>MERGRLEFNPSWNIEDGLSGPYKSDNLAYIEPGYGVMLLKNLEKCGKFEIGGEFNEYGD</sequence>
<reference evidence="1 2" key="1">
    <citation type="submission" date="2017-07" db="EMBL/GenBank/DDBJ databases">
        <title>Phylogenetic study on the rhizospheric bacterium Ochrobactrum sp. A44.</title>
        <authorList>
            <person name="Krzyzanowska D.M."/>
            <person name="Ossowicki A."/>
            <person name="Rajewska M."/>
            <person name="Maciag T."/>
            <person name="Kaczynski Z."/>
            <person name="Czerwicka M."/>
            <person name="Jafra S."/>
        </authorList>
    </citation>
    <scope>NUCLEOTIDE SEQUENCE [LARGE SCALE GENOMIC DNA]</scope>
    <source>
        <strain evidence="1 2">DSM 7216</strain>
    </source>
</reference>
<evidence type="ECO:0000313" key="1">
    <source>
        <dbReference type="EMBL" id="OYR18266.1"/>
    </source>
</evidence>
<protein>
    <submittedName>
        <fullName evidence="1">Uncharacterized protein</fullName>
    </submittedName>
</protein>
<comment type="caution">
    <text evidence="1">The sequence shown here is derived from an EMBL/GenBank/DDBJ whole genome shotgun (WGS) entry which is preliminary data.</text>
</comment>
<evidence type="ECO:0000313" key="2">
    <source>
        <dbReference type="Proteomes" id="UP000215590"/>
    </source>
</evidence>
<dbReference type="Proteomes" id="UP000215590">
    <property type="component" value="Unassembled WGS sequence"/>
</dbReference>
<dbReference type="EMBL" id="NNRJ01000027">
    <property type="protein sequence ID" value="OYR18266.1"/>
    <property type="molecule type" value="Genomic_DNA"/>
</dbReference>
<gene>
    <name evidence="1" type="ORF">CEV31_4278</name>
</gene>